<dbReference type="Proteomes" id="UP000024376">
    <property type="component" value="Unassembled WGS sequence"/>
</dbReference>
<feature type="non-terminal residue" evidence="2">
    <location>
        <position position="355"/>
    </location>
</feature>
<dbReference type="KEGG" id="trr:M419DRAFT_40347"/>
<feature type="transmembrane region" description="Helical" evidence="1">
    <location>
        <begin position="190"/>
        <end position="213"/>
    </location>
</feature>
<protein>
    <submittedName>
        <fullName evidence="2">Uncharacterized protein</fullName>
    </submittedName>
</protein>
<proteinExistence type="predicted"/>
<gene>
    <name evidence="2" type="ORF">M419DRAFT_40347</name>
</gene>
<evidence type="ECO:0000256" key="1">
    <source>
        <dbReference type="SAM" id="Phobius"/>
    </source>
</evidence>
<keyword evidence="1" id="KW-0812">Transmembrane</keyword>
<feature type="transmembrane region" description="Helical" evidence="1">
    <location>
        <begin position="6"/>
        <end position="31"/>
    </location>
</feature>
<evidence type="ECO:0000313" key="3">
    <source>
        <dbReference type="Proteomes" id="UP000024376"/>
    </source>
</evidence>
<dbReference type="EMBL" id="KI911165">
    <property type="protein sequence ID" value="ETR98131.1"/>
    <property type="molecule type" value="Genomic_DNA"/>
</dbReference>
<accession>A0A024S1M8</accession>
<name>A0A024S1M8_HYPJR</name>
<feature type="transmembrane region" description="Helical" evidence="1">
    <location>
        <begin position="306"/>
        <end position="326"/>
    </location>
</feature>
<keyword evidence="1" id="KW-1133">Transmembrane helix</keyword>
<keyword evidence="1" id="KW-0472">Membrane</keyword>
<dbReference type="AlphaFoldDB" id="A0A024S1M8"/>
<feature type="transmembrane region" description="Helical" evidence="1">
    <location>
        <begin position="279"/>
        <end position="300"/>
    </location>
</feature>
<feature type="transmembrane region" description="Helical" evidence="1">
    <location>
        <begin position="148"/>
        <end position="170"/>
    </location>
</feature>
<dbReference type="OrthoDB" id="4900038at2759"/>
<organism evidence="2 3">
    <name type="scientific">Hypocrea jecorina (strain ATCC 56765 / BCRC 32924 / NRRL 11460 / Rut C-30)</name>
    <name type="common">Trichoderma reesei</name>
    <dbReference type="NCBI Taxonomy" id="1344414"/>
    <lineage>
        <taxon>Eukaryota</taxon>
        <taxon>Fungi</taxon>
        <taxon>Dikarya</taxon>
        <taxon>Ascomycota</taxon>
        <taxon>Pezizomycotina</taxon>
        <taxon>Sordariomycetes</taxon>
        <taxon>Hypocreomycetidae</taxon>
        <taxon>Hypocreales</taxon>
        <taxon>Hypocreaceae</taxon>
        <taxon>Trichoderma</taxon>
    </lineage>
</organism>
<reference evidence="3" key="1">
    <citation type="journal article" date="2013" name="Ind. Biotechnol.">
        <title>Comparative genomics analysis of Trichoderma reesei strains.</title>
        <authorList>
            <person name="Koike H."/>
            <person name="Aerts A."/>
            <person name="LaButti K."/>
            <person name="Grigoriev I.V."/>
            <person name="Baker S.E."/>
        </authorList>
    </citation>
    <scope>NUCLEOTIDE SEQUENCE [LARGE SCALE GENOMIC DNA]</scope>
    <source>
        <strain evidence="3">ATCC 56765 / BCRC 32924 / NRRL 11460 / Rut C-30</strain>
    </source>
</reference>
<evidence type="ECO:0000313" key="2">
    <source>
        <dbReference type="EMBL" id="ETR98131.1"/>
    </source>
</evidence>
<sequence>MQFMSQAMGIADCILLAVLPIGAITTVVSAIRVAGPTSLKSFIGRARENLSAAEVEVMSSTSDEVCELWNGHSVVRCPGSADIYQFICLLPRGSKLESFSAMQTTIRCEELSTVIKRETDIFVVVDNSDNSSPNLLLNCHDRVSRGEIYFYAAFGVILQVGALIYFGIITYNPPVKGEFFLKDGKRIVGYAFPCAAAGTILLFIGLFICAWVVEDSTTETCYEAPNHQLFVVWLQKDHTVNDQVFKPYAIYPAGERKYITMSRRNINRPGRDEESGQRLAPTTLFGSLIALIGFVSQFIGMRGLNWTASVVQLVATLIVTGFRAIVRRGLNKPPVRTPLLSNTELDWFSLTFGNL</sequence>
<dbReference type="HOGENOM" id="CLU_034392_0_0_1"/>